<comment type="caution">
    <text evidence="8">The sequence shown here is derived from an EMBL/GenBank/DDBJ whole genome shotgun (WGS) entry which is preliminary data.</text>
</comment>
<evidence type="ECO:0000256" key="4">
    <source>
        <dbReference type="ARBA" id="ARBA00022989"/>
    </source>
</evidence>
<dbReference type="AlphaFoldDB" id="A0A212D6V4"/>
<evidence type="ECO:0000256" key="1">
    <source>
        <dbReference type="ARBA" id="ARBA00022692"/>
    </source>
</evidence>
<gene>
    <name evidence="8" type="ORF">Celaphus_00000547</name>
</gene>
<feature type="region of interest" description="Disordered" evidence="6">
    <location>
        <begin position="471"/>
        <end position="508"/>
    </location>
</feature>
<evidence type="ECO:0000313" key="8">
    <source>
        <dbReference type="EMBL" id="OWK13922.1"/>
    </source>
</evidence>
<proteinExistence type="predicted"/>
<evidence type="ECO:0000313" key="9">
    <source>
        <dbReference type="Proteomes" id="UP000242450"/>
    </source>
</evidence>
<organism evidence="8 9">
    <name type="scientific">Cervus elaphus hippelaphus</name>
    <name type="common">European red deer</name>
    <dbReference type="NCBI Taxonomy" id="46360"/>
    <lineage>
        <taxon>Eukaryota</taxon>
        <taxon>Metazoa</taxon>
        <taxon>Chordata</taxon>
        <taxon>Craniata</taxon>
        <taxon>Vertebrata</taxon>
        <taxon>Euteleostomi</taxon>
        <taxon>Mammalia</taxon>
        <taxon>Eutheria</taxon>
        <taxon>Laurasiatheria</taxon>
        <taxon>Artiodactyla</taxon>
        <taxon>Ruminantia</taxon>
        <taxon>Pecora</taxon>
        <taxon>Cervidae</taxon>
        <taxon>Cervinae</taxon>
        <taxon>Cervus</taxon>
    </lineage>
</organism>
<dbReference type="PANTHER" id="PTHR24223:SF357">
    <property type="entry name" value="ATP-BINDING CASSETTE SUB-FAMILY C MEMBER 4"/>
    <property type="match status" value="1"/>
</dbReference>
<feature type="transmembrane region" description="Helical" evidence="7">
    <location>
        <begin position="152"/>
        <end position="170"/>
    </location>
</feature>
<dbReference type="SUPFAM" id="SSF90123">
    <property type="entry name" value="ABC transporter transmembrane region"/>
    <property type="match status" value="1"/>
</dbReference>
<evidence type="ECO:0000256" key="5">
    <source>
        <dbReference type="ARBA" id="ARBA00023136"/>
    </source>
</evidence>
<feature type="transmembrane region" description="Helical" evidence="7">
    <location>
        <begin position="223"/>
        <end position="246"/>
    </location>
</feature>
<sequence>MKTFRNWFRSTKCMQGANAINIKDRSNHLRERAESRTKDPLSLSGGLALCSSVKEELVKPLLLLRSVFSAGPRGVRPHKDGAVIDEAARNATTDTDARPHRRSGIRALRISGIASDDILNKSSNIKINDTACLFMMELAFEMNKNSKEGTKVVLPIFLGKIISYVENYHLADPTALHEAYSYAAGLSACVLMWAVLHHLYFYHIQCVGMRLRVATCHMIYRKVTMFLHYLWVGPLQAVAVTALLWMEIGMSCLAGMAVLIILLLLQSCFGMLFSSLRDRAVPGCERGPETSKVTEPSCSVSSQKRYSRVLPRLSQECGILHRFISALPPQKAYSSHDRKHCQSLMYKTISKPREKRTEDTQGWLRPPWNQHSRAWTGAGGLGSSRTPPPGLLNFRVSSRGWGGAGEEPTLQPREEHKGIPSSNFIIREVYNIASYLYRLCFHCGVRLVSLARTQMGFQFCDESQGLLGATEQKTKQRATTAAASNSAAAGRSQQRGQRPREGKMRKEC</sequence>
<dbReference type="InterPro" id="IPR036640">
    <property type="entry name" value="ABC1_TM_sf"/>
</dbReference>
<dbReference type="InterPro" id="IPR050173">
    <property type="entry name" value="ABC_transporter_C-like"/>
</dbReference>
<dbReference type="EMBL" id="MKHE01000005">
    <property type="protein sequence ID" value="OWK13922.1"/>
    <property type="molecule type" value="Genomic_DNA"/>
</dbReference>
<protein>
    <recommendedName>
        <fullName evidence="10">ABC transmembrane type-1 domain-containing protein</fullName>
    </recommendedName>
</protein>
<feature type="transmembrane region" description="Helical" evidence="7">
    <location>
        <begin position="182"/>
        <end position="202"/>
    </location>
</feature>
<keyword evidence="5 7" id="KW-0472">Membrane</keyword>
<dbReference type="Proteomes" id="UP000242450">
    <property type="component" value="Chromosome 5"/>
</dbReference>
<evidence type="ECO:0000256" key="7">
    <source>
        <dbReference type="SAM" id="Phobius"/>
    </source>
</evidence>
<dbReference type="Gene3D" id="1.20.1560.10">
    <property type="entry name" value="ABC transporter type 1, transmembrane domain"/>
    <property type="match status" value="1"/>
</dbReference>
<feature type="compositionally biased region" description="Low complexity" evidence="6">
    <location>
        <begin position="477"/>
        <end position="489"/>
    </location>
</feature>
<dbReference type="GO" id="GO:0042626">
    <property type="term" value="F:ATPase-coupled transmembrane transporter activity"/>
    <property type="evidence" value="ECO:0007669"/>
    <property type="project" value="TreeGrafter"/>
</dbReference>
<reference evidence="8 9" key="1">
    <citation type="journal article" date="2018" name="Mol. Genet. Genomics">
        <title>The red deer Cervus elaphus genome CerEla1.0: sequencing, annotating, genes, and chromosomes.</title>
        <authorList>
            <person name="Bana N.A."/>
            <person name="Nyiri A."/>
            <person name="Nagy J."/>
            <person name="Frank K."/>
            <person name="Nagy T."/>
            <person name="Steger V."/>
            <person name="Schiller M."/>
            <person name="Lakatos P."/>
            <person name="Sugar L."/>
            <person name="Horn P."/>
            <person name="Barta E."/>
            <person name="Orosz L."/>
        </authorList>
    </citation>
    <scope>NUCLEOTIDE SEQUENCE [LARGE SCALE GENOMIC DNA]</scope>
    <source>
        <strain evidence="8">Hungarian</strain>
    </source>
</reference>
<dbReference type="PANTHER" id="PTHR24223">
    <property type="entry name" value="ATP-BINDING CASSETTE SUB-FAMILY C"/>
    <property type="match status" value="1"/>
</dbReference>
<keyword evidence="1 7" id="KW-0812">Transmembrane</keyword>
<name>A0A212D6V4_CEREH</name>
<evidence type="ECO:0000256" key="2">
    <source>
        <dbReference type="ARBA" id="ARBA00022741"/>
    </source>
</evidence>
<dbReference type="GO" id="GO:0005524">
    <property type="term" value="F:ATP binding"/>
    <property type="evidence" value="ECO:0007669"/>
    <property type="project" value="UniProtKB-KW"/>
</dbReference>
<keyword evidence="4 7" id="KW-1133">Transmembrane helix</keyword>
<dbReference type="GO" id="GO:0005886">
    <property type="term" value="C:plasma membrane"/>
    <property type="evidence" value="ECO:0007669"/>
    <property type="project" value="TreeGrafter"/>
</dbReference>
<keyword evidence="9" id="KW-1185">Reference proteome</keyword>
<feature type="compositionally biased region" description="Basic and acidic residues" evidence="6">
    <location>
        <begin position="498"/>
        <end position="508"/>
    </location>
</feature>
<evidence type="ECO:0000256" key="6">
    <source>
        <dbReference type="SAM" id="MobiDB-lite"/>
    </source>
</evidence>
<evidence type="ECO:0000256" key="3">
    <source>
        <dbReference type="ARBA" id="ARBA00022840"/>
    </source>
</evidence>
<feature type="transmembrane region" description="Helical" evidence="7">
    <location>
        <begin position="252"/>
        <end position="273"/>
    </location>
</feature>
<keyword evidence="2" id="KW-0547">Nucleotide-binding</keyword>
<accession>A0A212D6V4</accession>
<evidence type="ECO:0008006" key="10">
    <source>
        <dbReference type="Google" id="ProtNLM"/>
    </source>
</evidence>
<keyword evidence="3" id="KW-0067">ATP-binding</keyword>
<dbReference type="OrthoDB" id="6500128at2759"/>